<evidence type="ECO:0000259" key="2">
    <source>
        <dbReference type="Pfam" id="PF01266"/>
    </source>
</evidence>
<dbReference type="PANTHER" id="PTHR13847">
    <property type="entry name" value="SARCOSINE DEHYDROGENASE-RELATED"/>
    <property type="match status" value="1"/>
</dbReference>
<evidence type="ECO:0000313" key="3">
    <source>
        <dbReference type="EMBL" id="PPK67094.1"/>
    </source>
</evidence>
<evidence type="ECO:0000256" key="1">
    <source>
        <dbReference type="ARBA" id="ARBA00023002"/>
    </source>
</evidence>
<feature type="domain" description="FAD dependent oxidoreductase" evidence="2">
    <location>
        <begin position="8"/>
        <end position="338"/>
    </location>
</feature>
<comment type="caution">
    <text evidence="3">The sequence shown here is derived from an EMBL/GenBank/DDBJ whole genome shotgun (WGS) entry which is preliminary data.</text>
</comment>
<accession>A0A2S6GPD4</accession>
<dbReference type="AlphaFoldDB" id="A0A2S6GPD4"/>
<protein>
    <submittedName>
        <fullName evidence="3">Glycine oxidase</fullName>
    </submittedName>
</protein>
<dbReference type="Gene3D" id="3.30.9.10">
    <property type="entry name" value="D-Amino Acid Oxidase, subunit A, domain 2"/>
    <property type="match status" value="1"/>
</dbReference>
<dbReference type="EMBL" id="PTIX01000008">
    <property type="protein sequence ID" value="PPK67094.1"/>
    <property type="molecule type" value="Genomic_DNA"/>
</dbReference>
<dbReference type="InterPro" id="IPR036188">
    <property type="entry name" value="FAD/NAD-bd_sf"/>
</dbReference>
<name>A0A2S6GPD4_9PSEU</name>
<dbReference type="InterPro" id="IPR006076">
    <property type="entry name" value="FAD-dep_OxRdtase"/>
</dbReference>
<gene>
    <name evidence="3" type="ORF">CLV40_10891</name>
</gene>
<dbReference type="Proteomes" id="UP000239203">
    <property type="component" value="Unassembled WGS sequence"/>
</dbReference>
<reference evidence="3 4" key="1">
    <citation type="submission" date="2018-02" db="EMBL/GenBank/DDBJ databases">
        <title>Genomic Encyclopedia of Archaeal and Bacterial Type Strains, Phase II (KMG-II): from individual species to whole genera.</title>
        <authorList>
            <person name="Goeker M."/>
        </authorList>
    </citation>
    <scope>NUCLEOTIDE SEQUENCE [LARGE SCALE GENOMIC DNA]</scope>
    <source>
        <strain evidence="3 4">YU 961-1</strain>
    </source>
</reference>
<sequence>MAESPRTDFAVVGGGIVGACVAEELAARGASVVVLDAGEQPGHATNQAAGVAVPSLRYLSDPDFHAWLTAAKTRLDADVLRLEPEYGAFSVTRPILRALRAEHVEQFGDRLADPDLGRWLSAADVAETGLTLPAGRRYLMDERGLMVDGRRYLLAVRRRCLAEGVRWAQDSLVRYIDERPGEALAHTRTGVVRAERVVVAAGAWSSVAGLAEGTGIGPQRGQMVVLDADAEPSHILSSAFYLAPGVDGRVIVGATEENVGYDERVTAEGIARLLMFATAAMPDLGRARPVELRAGLRPVSASGKPVVGRVPGRERVYVAAGHAGHGLLSARATASGLAAGLLDDDWDALPYSLCPTEAVGA</sequence>
<keyword evidence="4" id="KW-1185">Reference proteome</keyword>
<proteinExistence type="predicted"/>
<dbReference type="GO" id="GO:0005737">
    <property type="term" value="C:cytoplasm"/>
    <property type="evidence" value="ECO:0007669"/>
    <property type="project" value="TreeGrafter"/>
</dbReference>
<keyword evidence="1" id="KW-0560">Oxidoreductase</keyword>
<dbReference type="GO" id="GO:0016491">
    <property type="term" value="F:oxidoreductase activity"/>
    <property type="evidence" value="ECO:0007669"/>
    <property type="project" value="UniProtKB-KW"/>
</dbReference>
<dbReference type="OrthoDB" id="9806452at2"/>
<organism evidence="3 4">
    <name type="scientific">Actinokineospora auranticolor</name>
    <dbReference type="NCBI Taxonomy" id="155976"/>
    <lineage>
        <taxon>Bacteria</taxon>
        <taxon>Bacillati</taxon>
        <taxon>Actinomycetota</taxon>
        <taxon>Actinomycetes</taxon>
        <taxon>Pseudonocardiales</taxon>
        <taxon>Pseudonocardiaceae</taxon>
        <taxon>Actinokineospora</taxon>
    </lineage>
</organism>
<dbReference type="SUPFAM" id="SSF54373">
    <property type="entry name" value="FAD-linked reductases, C-terminal domain"/>
    <property type="match status" value="1"/>
</dbReference>
<dbReference type="PROSITE" id="PS51257">
    <property type="entry name" value="PROKAR_LIPOPROTEIN"/>
    <property type="match status" value="1"/>
</dbReference>
<dbReference type="Pfam" id="PF01266">
    <property type="entry name" value="DAO"/>
    <property type="match status" value="1"/>
</dbReference>
<dbReference type="SUPFAM" id="SSF51971">
    <property type="entry name" value="Nucleotide-binding domain"/>
    <property type="match status" value="1"/>
</dbReference>
<evidence type="ECO:0000313" key="4">
    <source>
        <dbReference type="Proteomes" id="UP000239203"/>
    </source>
</evidence>
<dbReference type="RefSeq" id="WP_104479857.1">
    <property type="nucleotide sequence ID" value="NZ_CP154825.1"/>
</dbReference>
<dbReference type="Gene3D" id="3.50.50.60">
    <property type="entry name" value="FAD/NAD(P)-binding domain"/>
    <property type="match status" value="1"/>
</dbReference>
<dbReference type="PANTHER" id="PTHR13847:SF289">
    <property type="entry name" value="GLYCINE OXIDASE"/>
    <property type="match status" value="1"/>
</dbReference>